<evidence type="ECO:0000313" key="2">
    <source>
        <dbReference type="EMBL" id="AWH86461.1"/>
    </source>
</evidence>
<gene>
    <name evidence="2" type="ORF">HYN59_15690</name>
</gene>
<feature type="transmembrane region" description="Helical" evidence="1">
    <location>
        <begin position="62"/>
        <end position="83"/>
    </location>
</feature>
<dbReference type="OrthoDB" id="1120881at2"/>
<dbReference type="KEGG" id="falb:HYN59_15690"/>
<dbReference type="RefSeq" id="WP_108779184.1">
    <property type="nucleotide sequence ID" value="NZ_CP029186.1"/>
</dbReference>
<reference evidence="2 3" key="1">
    <citation type="submission" date="2018-04" db="EMBL/GenBank/DDBJ databases">
        <title>Genome sequencing of Flavobacterium sp. HYN0059.</title>
        <authorList>
            <person name="Yi H."/>
            <person name="Baek C."/>
        </authorList>
    </citation>
    <scope>NUCLEOTIDE SEQUENCE [LARGE SCALE GENOMIC DNA]</scope>
    <source>
        <strain evidence="2 3">HYN0059</strain>
    </source>
</reference>
<feature type="transmembrane region" description="Helical" evidence="1">
    <location>
        <begin position="128"/>
        <end position="146"/>
    </location>
</feature>
<protein>
    <submittedName>
        <fullName evidence="2">Uncharacterized protein</fullName>
    </submittedName>
</protein>
<accession>A0A2S1R1P2</accession>
<keyword evidence="1" id="KW-0472">Membrane</keyword>
<feature type="transmembrane region" description="Helical" evidence="1">
    <location>
        <begin position="177"/>
        <end position="195"/>
    </location>
</feature>
<feature type="transmembrane region" description="Helical" evidence="1">
    <location>
        <begin position="103"/>
        <end position="122"/>
    </location>
</feature>
<keyword evidence="3" id="KW-1185">Reference proteome</keyword>
<name>A0A2S1R1P2_9FLAO</name>
<evidence type="ECO:0000256" key="1">
    <source>
        <dbReference type="SAM" id="Phobius"/>
    </source>
</evidence>
<dbReference type="AlphaFoldDB" id="A0A2S1R1P2"/>
<dbReference type="Proteomes" id="UP000244929">
    <property type="component" value="Chromosome"/>
</dbReference>
<feature type="transmembrane region" description="Helical" evidence="1">
    <location>
        <begin position="21"/>
        <end position="42"/>
    </location>
</feature>
<feature type="transmembrane region" description="Helical" evidence="1">
    <location>
        <begin position="153"/>
        <end position="171"/>
    </location>
</feature>
<proteinExistence type="predicted"/>
<organism evidence="2 3">
    <name type="scientific">Flavobacterium album</name>
    <dbReference type="NCBI Taxonomy" id="2175091"/>
    <lineage>
        <taxon>Bacteria</taxon>
        <taxon>Pseudomonadati</taxon>
        <taxon>Bacteroidota</taxon>
        <taxon>Flavobacteriia</taxon>
        <taxon>Flavobacteriales</taxon>
        <taxon>Flavobacteriaceae</taxon>
        <taxon>Flavobacterium</taxon>
    </lineage>
</organism>
<dbReference type="EMBL" id="CP029186">
    <property type="protein sequence ID" value="AWH86461.1"/>
    <property type="molecule type" value="Genomic_DNA"/>
</dbReference>
<sequence>MENYLRDIQDIKKMMDRSTQFLSLSGLAGVMAGVYALAGAYAAKKVYDLNHGRYITPDSSSFKAILCIAVVVLVLSVLTAYILTARKARKQGETVWNATSKRLAVNFLIPLVTGGVFALILLKNGYAGLVAPVTLIFYGLACINASKYTMRQVRYLGLTIIIIGLMAANFEGSGLEFWSMGFGVCHILYGTIMYFKYDRKQL</sequence>
<keyword evidence="1" id="KW-1133">Transmembrane helix</keyword>
<evidence type="ECO:0000313" key="3">
    <source>
        <dbReference type="Proteomes" id="UP000244929"/>
    </source>
</evidence>
<keyword evidence="1" id="KW-0812">Transmembrane</keyword>